<feature type="region of interest" description="Disordered" evidence="8">
    <location>
        <begin position="534"/>
        <end position="556"/>
    </location>
</feature>
<dbReference type="InterPro" id="IPR011049">
    <property type="entry name" value="Serralysin-like_metalloprot_C"/>
</dbReference>
<dbReference type="Gene3D" id="2.150.10.10">
    <property type="entry name" value="Serralysin-like metalloprotease, C-terminal"/>
    <property type="match status" value="6"/>
</dbReference>
<name>A0A2N3KYT5_9PROT</name>
<dbReference type="PROSITE" id="PS00330">
    <property type="entry name" value="HEMOLYSIN_CALCIUM"/>
    <property type="match status" value="4"/>
</dbReference>
<dbReference type="GO" id="GO:0090729">
    <property type="term" value="F:toxin activity"/>
    <property type="evidence" value="ECO:0007669"/>
    <property type="project" value="UniProtKB-KW"/>
</dbReference>
<keyword evidence="7" id="KW-0472">Membrane</keyword>
<dbReference type="InterPro" id="IPR003995">
    <property type="entry name" value="RTX_toxin_determinant-A"/>
</dbReference>
<evidence type="ECO:0000313" key="10">
    <source>
        <dbReference type="Proteomes" id="UP000233597"/>
    </source>
</evidence>
<evidence type="ECO:0000256" key="1">
    <source>
        <dbReference type="ARBA" id="ARBA00004370"/>
    </source>
</evidence>
<sequence>MVTIVGTAGDDSLAGAEGLDHVDTLYGLDGDDLLVSTSGNDTLVGGNGADTFDAGGPGGKTVLSYAQSDSPVSIEYYSDGREIDENGEPRVVFNASGGEAEGDQIINTSHIYSTQLGLIGSDGDDSFTGTLFFVEGGKGADTITIDPIFYTRPTVSYAHSDAGVSLDMNDGLGHGGDAEGDQVSVIDEDGRLEIIGSDFDDNLVAAEDSGFSAVGGAGDDRLIGGSQFNQFDGGTGDDYMLGNQQGDEFLGGPGADYMDGAGNIDLLSYANSSEGVELDLRIGVGHGGDAEGDTILNIEKFTLTDHDDVVYLADREEGVAQSVFGGEGVDTIYGSAGGDRLTGETLYGGDGNDSLSVYSGRDVGDSEDNYLNGGDGRDNLTADGIGNDILIGGAGNDSLNAGLYDRSATGNATLFGGSGDDSLSSYGGGSDTLLGGSGDDIIEGGNEDDVLDGGSGYDLFRPQGYQGEQLYIDLMENEIHGSRYEGTVIKGFEDVIGTGADDTLLATNEDDDLRGLSGDDVLYGRDGDDFIRGDGGNDLLEGQNGRDRLDGSTGGDTLRGGDGHDVLQGGYGSDTLEGGDGNDYLIGDVHHRFLYSGSDTFLWDEYEGGAERDRIVDFQIDENGIHDRVQLSENFQDQSGIHDFRDFLQHAEQNDTGVYVDFANGSDYAYGVQIDGITLDDLGEEHVFFGEDTLVG</sequence>
<accession>A0A2N3KYT5</accession>
<evidence type="ECO:0000256" key="3">
    <source>
        <dbReference type="ARBA" id="ARBA00022525"/>
    </source>
</evidence>
<dbReference type="RefSeq" id="WP_101263719.1">
    <property type="nucleotide sequence ID" value="NZ_NWTK01000001.1"/>
</dbReference>
<dbReference type="GO" id="GO:0005509">
    <property type="term" value="F:calcium ion binding"/>
    <property type="evidence" value="ECO:0007669"/>
    <property type="project" value="InterPro"/>
</dbReference>
<reference evidence="9 10" key="1">
    <citation type="submission" date="2017-09" db="EMBL/GenBank/DDBJ databases">
        <title>Biodiversity and function of Thalassospira species in the particle-attached aromatic-hydrocarbon-degrading consortia from the surface seawater of the South China Sea.</title>
        <authorList>
            <person name="Dong C."/>
            <person name="Liu R."/>
            <person name="Shao Z."/>
        </authorList>
    </citation>
    <scope>NUCLEOTIDE SEQUENCE [LARGE SCALE GENOMIC DNA]</scope>
    <source>
        <strain evidence="9 10">CSC1P2</strain>
    </source>
</reference>
<dbReference type="PRINTS" id="PR01488">
    <property type="entry name" value="RTXTOXINA"/>
</dbReference>
<dbReference type="SUPFAM" id="SSF51120">
    <property type="entry name" value="beta-Roll"/>
    <property type="match status" value="4"/>
</dbReference>
<gene>
    <name evidence="9" type="ORF">COO20_00410</name>
</gene>
<evidence type="ECO:0008006" key="11">
    <source>
        <dbReference type="Google" id="ProtNLM"/>
    </source>
</evidence>
<organism evidence="9 10">
    <name type="scientific">Thalassospira marina</name>
    <dbReference type="NCBI Taxonomy" id="2048283"/>
    <lineage>
        <taxon>Bacteria</taxon>
        <taxon>Pseudomonadati</taxon>
        <taxon>Pseudomonadota</taxon>
        <taxon>Alphaproteobacteria</taxon>
        <taxon>Rhodospirillales</taxon>
        <taxon>Thalassospiraceae</taxon>
        <taxon>Thalassospira</taxon>
    </lineage>
</organism>
<evidence type="ECO:0000256" key="2">
    <source>
        <dbReference type="ARBA" id="ARBA00004613"/>
    </source>
</evidence>
<evidence type="ECO:0000256" key="5">
    <source>
        <dbReference type="ARBA" id="ARBA00022737"/>
    </source>
</evidence>
<dbReference type="PANTHER" id="PTHR38340">
    <property type="entry name" value="S-LAYER PROTEIN"/>
    <property type="match status" value="1"/>
</dbReference>
<evidence type="ECO:0000256" key="4">
    <source>
        <dbReference type="ARBA" id="ARBA00022656"/>
    </source>
</evidence>
<keyword evidence="4" id="KW-0800">Toxin</keyword>
<dbReference type="GO" id="GO:0016020">
    <property type="term" value="C:membrane"/>
    <property type="evidence" value="ECO:0007669"/>
    <property type="project" value="UniProtKB-SubCell"/>
</dbReference>
<keyword evidence="5" id="KW-0677">Repeat</keyword>
<dbReference type="InterPro" id="IPR001343">
    <property type="entry name" value="Hemolysn_Ca-bd"/>
</dbReference>
<evidence type="ECO:0000256" key="6">
    <source>
        <dbReference type="ARBA" id="ARBA00023026"/>
    </source>
</evidence>
<dbReference type="Pfam" id="PF00353">
    <property type="entry name" value="HemolysinCabind"/>
    <property type="match status" value="8"/>
</dbReference>
<dbReference type="Proteomes" id="UP000233597">
    <property type="component" value="Unassembled WGS sequence"/>
</dbReference>
<dbReference type="PRINTS" id="PR00313">
    <property type="entry name" value="CABNDNGRPT"/>
</dbReference>
<comment type="subcellular location">
    <subcellularLocation>
        <location evidence="1">Membrane</location>
    </subcellularLocation>
    <subcellularLocation>
        <location evidence="2">Secreted</location>
    </subcellularLocation>
</comment>
<dbReference type="OrthoDB" id="7317829at2"/>
<keyword evidence="6" id="KW-0843">Virulence</keyword>
<protein>
    <recommendedName>
        <fullName evidence="11">Calcium-binding protein</fullName>
    </recommendedName>
</protein>
<proteinExistence type="predicted"/>
<dbReference type="PANTHER" id="PTHR38340:SF1">
    <property type="entry name" value="S-LAYER PROTEIN"/>
    <property type="match status" value="1"/>
</dbReference>
<dbReference type="InterPro" id="IPR050557">
    <property type="entry name" value="RTX_toxin/Mannuronan_C5-epim"/>
</dbReference>
<dbReference type="AlphaFoldDB" id="A0A2N3KYT5"/>
<dbReference type="EMBL" id="NWTK01000001">
    <property type="protein sequence ID" value="PKR55725.1"/>
    <property type="molecule type" value="Genomic_DNA"/>
</dbReference>
<comment type="caution">
    <text evidence="9">The sequence shown here is derived from an EMBL/GenBank/DDBJ whole genome shotgun (WGS) entry which is preliminary data.</text>
</comment>
<dbReference type="GO" id="GO:0005576">
    <property type="term" value="C:extracellular region"/>
    <property type="evidence" value="ECO:0007669"/>
    <property type="project" value="UniProtKB-SubCell"/>
</dbReference>
<evidence type="ECO:0000256" key="7">
    <source>
        <dbReference type="ARBA" id="ARBA00023136"/>
    </source>
</evidence>
<evidence type="ECO:0000256" key="8">
    <source>
        <dbReference type="SAM" id="MobiDB-lite"/>
    </source>
</evidence>
<keyword evidence="3" id="KW-0964">Secreted</keyword>
<dbReference type="InterPro" id="IPR018511">
    <property type="entry name" value="Hemolysin-typ_Ca-bd_CS"/>
</dbReference>
<evidence type="ECO:0000313" key="9">
    <source>
        <dbReference type="EMBL" id="PKR55725.1"/>
    </source>
</evidence>